<organism evidence="1 2">
    <name type="scientific">Peronosclerospora sorghi</name>
    <dbReference type="NCBI Taxonomy" id="230839"/>
    <lineage>
        <taxon>Eukaryota</taxon>
        <taxon>Sar</taxon>
        <taxon>Stramenopiles</taxon>
        <taxon>Oomycota</taxon>
        <taxon>Peronosporomycetes</taxon>
        <taxon>Peronosporales</taxon>
        <taxon>Peronosporaceae</taxon>
        <taxon>Peronosclerospora</taxon>
    </lineage>
</organism>
<reference evidence="1 2" key="1">
    <citation type="journal article" date="2022" name="bioRxiv">
        <title>The genome of the oomycete Peronosclerospora sorghi, a cosmopolitan pathogen of maize and sorghum, is inflated with dispersed pseudogenes.</title>
        <authorList>
            <person name="Fletcher K."/>
            <person name="Martin F."/>
            <person name="Isakeit T."/>
            <person name="Cavanaugh K."/>
            <person name="Magill C."/>
            <person name="Michelmore R."/>
        </authorList>
    </citation>
    <scope>NUCLEOTIDE SEQUENCE [LARGE SCALE GENOMIC DNA]</scope>
    <source>
        <strain evidence="1">P6</strain>
    </source>
</reference>
<sequence>MLIAWGETCSSNQVAGWSTTTTLQDTGTDRPDQRQTKVKDKFGTAVDGTIVLLEEVAQTNEMRLAVKGKPREGLDP</sequence>
<protein>
    <submittedName>
        <fullName evidence="1">Uncharacterized protein</fullName>
    </submittedName>
</protein>
<evidence type="ECO:0000313" key="1">
    <source>
        <dbReference type="EMBL" id="KAI9921818.1"/>
    </source>
</evidence>
<accession>A0ACC0WSD9</accession>
<name>A0ACC0WSD9_9STRA</name>
<gene>
    <name evidence="1" type="ORF">PsorP6_002723</name>
</gene>
<evidence type="ECO:0000313" key="2">
    <source>
        <dbReference type="Proteomes" id="UP001163321"/>
    </source>
</evidence>
<dbReference type="Proteomes" id="UP001163321">
    <property type="component" value="Chromosome 1"/>
</dbReference>
<comment type="caution">
    <text evidence="1">The sequence shown here is derived from an EMBL/GenBank/DDBJ whole genome shotgun (WGS) entry which is preliminary data.</text>
</comment>
<proteinExistence type="predicted"/>
<keyword evidence="2" id="KW-1185">Reference proteome</keyword>
<dbReference type="EMBL" id="CM047580">
    <property type="protein sequence ID" value="KAI9921818.1"/>
    <property type="molecule type" value="Genomic_DNA"/>
</dbReference>